<feature type="compositionally biased region" description="Low complexity" evidence="2">
    <location>
        <begin position="455"/>
        <end position="467"/>
    </location>
</feature>
<feature type="region of interest" description="Disordered" evidence="2">
    <location>
        <begin position="1"/>
        <end position="40"/>
    </location>
</feature>
<gene>
    <name evidence="3" type="ORF">FDP41_012131</name>
</gene>
<dbReference type="VEuPathDB" id="AmoebaDB:NF0046570"/>
<proteinExistence type="predicted"/>
<feature type="compositionally biased region" description="Low complexity" evidence="2">
    <location>
        <begin position="195"/>
        <end position="205"/>
    </location>
</feature>
<sequence>MESSAAAAQGNVMQESSPTLILQPTPPQQPQPNTTGRPPLLTRRLSLLNQHAPMERVGSEANLMMIRKNKHHSTGSSLIINSTQVACTTSTPSCSSSPQSPTTSPTSPTHNHCNNINYSIIKNTNTNNSSATNGTTVSFSFKNGNNQNSTPLPTSSPRGNSVSFSLPQTKATTASTSSVSNDSCSLPPLVPPPRSSSLPPLQLNPLTANSFSNSLLETLNSSGASGEENEGSPSSPSSISSTNSSSLSVSSQELTFVNRRRSSGSFGLVMEQLSSRGSPISPHLQQHELHGRTRMRIDLENTSLTSPMQTPDKKLPLSRLLHRRNSFAMNGVVPSPGSQSPPSSSTTPSSSSVSVTNGGTSHNNVSPRNSATLLHPHSQQLHVSKSDSEIAHSVSDLPSPTTHSKDHSERLPILVHHHSLRIKEEKDFSSIFCENEQAMKDMEQFSPQQGSPRLNSSRNSVVTSISSPRNSQVATNNQSPSSAKPKKPSLDRLIESFSEIQDQKKELKKDPLFQQHMKEFSTHVRAYNTRCILSEQEILEFISDQRDFPDELDPNILSKASNKDVKWYVTTLGEKTVNMLCEWKYRLNYLESECKDMKNFSEVKQKIEQNIKRMKETLGSLAATTAAEHLSENESIFKESKDGESTKQSTALPLKKGRSKSLISNISYNSKQKNTL</sequence>
<feature type="compositionally biased region" description="Polar residues" evidence="2">
    <location>
        <begin position="137"/>
        <end position="168"/>
    </location>
</feature>
<accession>A0A6A5C4T7</accession>
<feature type="compositionally biased region" description="Polar residues" evidence="2">
    <location>
        <begin position="362"/>
        <end position="383"/>
    </location>
</feature>
<feature type="region of interest" description="Disordered" evidence="2">
    <location>
        <begin position="632"/>
        <end position="658"/>
    </location>
</feature>
<dbReference type="AlphaFoldDB" id="A0A6A5C4T7"/>
<feature type="compositionally biased region" description="Polar residues" evidence="2">
    <location>
        <begin position="445"/>
        <end position="454"/>
    </location>
</feature>
<dbReference type="OrthoDB" id="10510929at2759"/>
<feature type="region of interest" description="Disordered" evidence="2">
    <location>
        <begin position="444"/>
        <end position="489"/>
    </location>
</feature>
<feature type="compositionally biased region" description="Low complexity" evidence="2">
    <location>
        <begin position="169"/>
        <end position="187"/>
    </location>
</feature>
<keyword evidence="1" id="KW-0175">Coiled coil</keyword>
<dbReference type="EMBL" id="VFQX01000013">
    <property type="protein sequence ID" value="KAF0981474.1"/>
    <property type="molecule type" value="Genomic_DNA"/>
</dbReference>
<reference evidence="3 4" key="1">
    <citation type="journal article" date="2019" name="Sci. Rep.">
        <title>Nanopore sequencing improves the draft genome of the human pathogenic amoeba Naegleria fowleri.</title>
        <authorList>
            <person name="Liechti N."/>
            <person name="Schurch N."/>
            <person name="Bruggmann R."/>
            <person name="Wittwer M."/>
        </authorList>
    </citation>
    <scope>NUCLEOTIDE SEQUENCE [LARGE SCALE GENOMIC DNA]</scope>
    <source>
        <strain evidence="3 4">ATCC 30894</strain>
    </source>
</reference>
<feature type="coiled-coil region" evidence="1">
    <location>
        <begin position="597"/>
        <end position="624"/>
    </location>
</feature>
<dbReference type="Proteomes" id="UP000444721">
    <property type="component" value="Unassembled WGS sequence"/>
</dbReference>
<evidence type="ECO:0000313" key="3">
    <source>
        <dbReference type="EMBL" id="KAF0981474.1"/>
    </source>
</evidence>
<feature type="compositionally biased region" description="Low complexity" evidence="2">
    <location>
        <begin position="220"/>
        <end position="251"/>
    </location>
</feature>
<feature type="compositionally biased region" description="Low complexity" evidence="2">
    <location>
        <begin position="124"/>
        <end position="136"/>
    </location>
</feature>
<feature type="compositionally biased region" description="Polar residues" evidence="2">
    <location>
        <begin position="468"/>
        <end position="478"/>
    </location>
</feature>
<dbReference type="VEuPathDB" id="AmoebaDB:FDP41_012131"/>
<protein>
    <submittedName>
        <fullName evidence="3">Uncharacterized protein</fullName>
    </submittedName>
</protein>
<comment type="caution">
    <text evidence="3">The sequence shown here is derived from an EMBL/GenBank/DDBJ whole genome shotgun (WGS) entry which is preliminary data.</text>
</comment>
<organism evidence="3 4">
    <name type="scientific">Naegleria fowleri</name>
    <name type="common">Brain eating amoeba</name>
    <dbReference type="NCBI Taxonomy" id="5763"/>
    <lineage>
        <taxon>Eukaryota</taxon>
        <taxon>Discoba</taxon>
        <taxon>Heterolobosea</taxon>
        <taxon>Tetramitia</taxon>
        <taxon>Eutetramitia</taxon>
        <taxon>Vahlkampfiidae</taxon>
        <taxon>Naegleria</taxon>
    </lineage>
</organism>
<dbReference type="GeneID" id="68119346"/>
<feature type="region of interest" description="Disordered" evidence="2">
    <location>
        <begin position="217"/>
        <end position="251"/>
    </location>
</feature>
<evidence type="ECO:0000313" key="4">
    <source>
        <dbReference type="Proteomes" id="UP000444721"/>
    </source>
</evidence>
<evidence type="ECO:0000256" key="1">
    <source>
        <dbReference type="SAM" id="Coils"/>
    </source>
</evidence>
<feature type="compositionally biased region" description="Low complexity" evidence="2">
    <location>
        <begin position="331"/>
        <end position="361"/>
    </location>
</feature>
<feature type="region of interest" description="Disordered" evidence="2">
    <location>
        <begin position="329"/>
        <end position="410"/>
    </location>
</feature>
<name>A0A6A5C4T7_NAEFO</name>
<feature type="compositionally biased region" description="Low complexity" evidence="2">
    <location>
        <begin position="31"/>
        <end position="40"/>
    </location>
</feature>
<feature type="compositionally biased region" description="Basic and acidic residues" evidence="2">
    <location>
        <begin position="632"/>
        <end position="645"/>
    </location>
</feature>
<dbReference type="RefSeq" id="XP_044566187.1">
    <property type="nucleotide sequence ID" value="XM_044702617.1"/>
</dbReference>
<feature type="region of interest" description="Disordered" evidence="2">
    <location>
        <begin position="88"/>
        <end position="111"/>
    </location>
</feature>
<dbReference type="VEuPathDB" id="AmoebaDB:NfTy_038280"/>
<feature type="region of interest" description="Disordered" evidence="2">
    <location>
        <begin position="124"/>
        <end position="205"/>
    </location>
</feature>
<keyword evidence="4" id="KW-1185">Reference proteome</keyword>
<evidence type="ECO:0000256" key="2">
    <source>
        <dbReference type="SAM" id="MobiDB-lite"/>
    </source>
</evidence>